<evidence type="ECO:0000313" key="1">
    <source>
        <dbReference type="EMBL" id="QJA47697.1"/>
    </source>
</evidence>
<accession>A0A6H1ZK50</accession>
<gene>
    <name evidence="1" type="ORF">TM448A00720_0026</name>
    <name evidence="2" type="ORF">TM448B00242_0043</name>
</gene>
<evidence type="ECO:0000313" key="2">
    <source>
        <dbReference type="EMBL" id="QJH94569.1"/>
    </source>
</evidence>
<dbReference type="EMBL" id="MT144053">
    <property type="protein sequence ID" value="QJA47697.1"/>
    <property type="molecule type" value="Genomic_DNA"/>
</dbReference>
<dbReference type="AlphaFoldDB" id="A0A6H1ZK50"/>
<proteinExistence type="predicted"/>
<reference evidence="1" key="1">
    <citation type="submission" date="2020-03" db="EMBL/GenBank/DDBJ databases">
        <title>The deep terrestrial virosphere.</title>
        <authorList>
            <person name="Holmfeldt K."/>
            <person name="Nilsson E."/>
            <person name="Simone D."/>
            <person name="Lopez-Fernandez M."/>
            <person name="Wu X."/>
            <person name="de Brujin I."/>
            <person name="Lundin D."/>
            <person name="Andersson A."/>
            <person name="Bertilsson S."/>
            <person name="Dopson M."/>
        </authorList>
    </citation>
    <scope>NUCLEOTIDE SEQUENCE</scope>
    <source>
        <strain evidence="1">TM448A00720</strain>
        <strain evidence="2">TM448B00242</strain>
    </source>
</reference>
<sequence>MNKKDIQSIIKNQKLQTNTVLRGLGYKELYKTEEEEMAYDNMIENQIDDAIQAKHEKLQNKMIEDTNL</sequence>
<name>A0A6H1ZK50_9ZZZZ</name>
<organism evidence="1">
    <name type="scientific">viral metagenome</name>
    <dbReference type="NCBI Taxonomy" id="1070528"/>
    <lineage>
        <taxon>unclassified sequences</taxon>
        <taxon>metagenomes</taxon>
        <taxon>organismal metagenomes</taxon>
    </lineage>
</organism>
<protein>
    <submittedName>
        <fullName evidence="1">Uncharacterized protein</fullName>
    </submittedName>
</protein>
<dbReference type="EMBL" id="MT144602">
    <property type="protein sequence ID" value="QJH94569.1"/>
    <property type="molecule type" value="Genomic_DNA"/>
</dbReference>